<organism evidence="1 2">
    <name type="scientific">Dipteronia sinensis</name>
    <dbReference type="NCBI Taxonomy" id="43782"/>
    <lineage>
        <taxon>Eukaryota</taxon>
        <taxon>Viridiplantae</taxon>
        <taxon>Streptophyta</taxon>
        <taxon>Embryophyta</taxon>
        <taxon>Tracheophyta</taxon>
        <taxon>Spermatophyta</taxon>
        <taxon>Magnoliopsida</taxon>
        <taxon>eudicotyledons</taxon>
        <taxon>Gunneridae</taxon>
        <taxon>Pentapetalae</taxon>
        <taxon>rosids</taxon>
        <taxon>malvids</taxon>
        <taxon>Sapindales</taxon>
        <taxon>Sapindaceae</taxon>
        <taxon>Hippocastanoideae</taxon>
        <taxon>Acereae</taxon>
        <taxon>Dipteronia</taxon>
    </lineage>
</organism>
<proteinExistence type="predicted"/>
<accession>A0AAD9ZJ39</accession>
<evidence type="ECO:0000313" key="1">
    <source>
        <dbReference type="EMBL" id="KAK3182728.1"/>
    </source>
</evidence>
<dbReference type="SUPFAM" id="SSF158230">
    <property type="entry name" value="PRP4-like"/>
    <property type="match status" value="1"/>
</dbReference>
<dbReference type="Proteomes" id="UP001281410">
    <property type="component" value="Unassembled WGS sequence"/>
</dbReference>
<comment type="caution">
    <text evidence="1">The sequence shown here is derived from an EMBL/GenBank/DDBJ whole genome shotgun (WGS) entry which is preliminary data.</text>
</comment>
<name>A0AAD9ZJ39_9ROSI</name>
<reference evidence="1" key="1">
    <citation type="journal article" date="2023" name="Plant J.">
        <title>Genome sequences and population genomics provide insights into the demographic history, inbreeding, and mutation load of two 'living fossil' tree species of Dipteronia.</title>
        <authorList>
            <person name="Feng Y."/>
            <person name="Comes H.P."/>
            <person name="Chen J."/>
            <person name="Zhu S."/>
            <person name="Lu R."/>
            <person name="Zhang X."/>
            <person name="Li P."/>
            <person name="Qiu J."/>
            <person name="Olsen K.M."/>
            <person name="Qiu Y."/>
        </authorList>
    </citation>
    <scope>NUCLEOTIDE SEQUENCE</scope>
    <source>
        <strain evidence="1">NBL</strain>
    </source>
</reference>
<dbReference type="AlphaFoldDB" id="A0AAD9ZJ39"/>
<evidence type="ECO:0000313" key="2">
    <source>
        <dbReference type="Proteomes" id="UP001281410"/>
    </source>
</evidence>
<sequence>MTCNISEYVQNCIHGVYEISDKSRHVRERQEKAIHELLMKRCAAALAVPTNDMAKQAGLRWPGEPITLFGE</sequence>
<protein>
    <submittedName>
        <fullName evidence="1">Uncharacterized protein</fullName>
    </submittedName>
</protein>
<gene>
    <name evidence="1" type="ORF">Dsin_030014</name>
</gene>
<dbReference type="EMBL" id="JANJYJ010000010">
    <property type="protein sequence ID" value="KAK3182728.1"/>
    <property type="molecule type" value="Genomic_DNA"/>
</dbReference>
<dbReference type="InterPro" id="IPR036285">
    <property type="entry name" value="PRP4-like_sf"/>
</dbReference>
<keyword evidence="2" id="KW-1185">Reference proteome</keyword>